<reference evidence="1" key="2">
    <citation type="submission" date="2020-06" db="EMBL/GenBank/DDBJ databases">
        <authorList>
            <person name="Sheffer M."/>
        </authorList>
    </citation>
    <scope>NUCLEOTIDE SEQUENCE</scope>
</reference>
<name>A0A8T0FI61_ARGBR</name>
<organism evidence="1 2">
    <name type="scientific">Argiope bruennichi</name>
    <name type="common">Wasp spider</name>
    <name type="synonym">Aranea bruennichi</name>
    <dbReference type="NCBI Taxonomy" id="94029"/>
    <lineage>
        <taxon>Eukaryota</taxon>
        <taxon>Metazoa</taxon>
        <taxon>Ecdysozoa</taxon>
        <taxon>Arthropoda</taxon>
        <taxon>Chelicerata</taxon>
        <taxon>Arachnida</taxon>
        <taxon>Araneae</taxon>
        <taxon>Araneomorphae</taxon>
        <taxon>Entelegynae</taxon>
        <taxon>Araneoidea</taxon>
        <taxon>Araneidae</taxon>
        <taxon>Argiope</taxon>
    </lineage>
</organism>
<accession>A0A8T0FI61</accession>
<evidence type="ECO:0000313" key="1">
    <source>
        <dbReference type="EMBL" id="KAF8789898.1"/>
    </source>
</evidence>
<protein>
    <submittedName>
        <fullName evidence="1">Uncharacterized protein</fullName>
    </submittedName>
</protein>
<dbReference type="AlphaFoldDB" id="A0A8T0FI61"/>
<reference evidence="1" key="1">
    <citation type="journal article" date="2020" name="bioRxiv">
        <title>Chromosome-level reference genome of the European wasp spider Argiope bruennichi: a resource for studies on range expansion and evolutionary adaptation.</title>
        <authorList>
            <person name="Sheffer M.M."/>
            <person name="Hoppe A."/>
            <person name="Krehenwinkel H."/>
            <person name="Uhl G."/>
            <person name="Kuss A.W."/>
            <person name="Jensen L."/>
            <person name="Jensen C."/>
            <person name="Gillespie R.G."/>
            <person name="Hoff K.J."/>
            <person name="Prost S."/>
        </authorList>
    </citation>
    <scope>NUCLEOTIDE SEQUENCE</scope>
</reference>
<dbReference type="Proteomes" id="UP000807504">
    <property type="component" value="Unassembled WGS sequence"/>
</dbReference>
<proteinExistence type="predicted"/>
<comment type="caution">
    <text evidence="1">The sequence shown here is derived from an EMBL/GenBank/DDBJ whole genome shotgun (WGS) entry which is preliminary data.</text>
</comment>
<dbReference type="EMBL" id="JABXBU010000012">
    <property type="protein sequence ID" value="KAF8789898.1"/>
    <property type="molecule type" value="Genomic_DNA"/>
</dbReference>
<sequence>MYQRKMELSPFKSSASNKIVFIFRIDADRQWPRSLQKGLANQRVPPVAEVVSILRPGESLPPYLTDIVHPLHVATSGDEEHPPKTLVPTLSEHGAHSVAVAKELAGHCRRRRK</sequence>
<evidence type="ECO:0000313" key="2">
    <source>
        <dbReference type="Proteomes" id="UP000807504"/>
    </source>
</evidence>
<gene>
    <name evidence="1" type="ORF">HNY73_007801</name>
</gene>
<keyword evidence="2" id="KW-1185">Reference proteome</keyword>